<feature type="domain" description="Fe2OG dioxygenase" evidence="3">
    <location>
        <begin position="561"/>
        <end position="682"/>
    </location>
</feature>
<evidence type="ECO:0000313" key="4">
    <source>
        <dbReference type="Proteomes" id="UP000050741"/>
    </source>
</evidence>
<keyword evidence="4" id="KW-1185">Reference proteome</keyword>
<dbReference type="WBParaSite" id="GPLIN_000123300">
    <property type="protein sequence ID" value="GPLIN_000123300"/>
    <property type="gene ID" value="GPLIN_000123300"/>
</dbReference>
<feature type="region of interest" description="Disordered" evidence="2">
    <location>
        <begin position="292"/>
        <end position="311"/>
    </location>
</feature>
<evidence type="ECO:0000313" key="5">
    <source>
        <dbReference type="WBParaSite" id="GPLIN_000123300"/>
    </source>
</evidence>
<dbReference type="InterPro" id="IPR026992">
    <property type="entry name" value="DIOX_N"/>
</dbReference>
<dbReference type="SUPFAM" id="SSF51197">
    <property type="entry name" value="Clavaminate synthase-like"/>
    <property type="match status" value="1"/>
</dbReference>
<evidence type="ECO:0000256" key="2">
    <source>
        <dbReference type="SAM" id="MobiDB-lite"/>
    </source>
</evidence>
<proteinExistence type="predicted"/>
<dbReference type="InterPro" id="IPR027443">
    <property type="entry name" value="IPNS-like_sf"/>
</dbReference>
<reference evidence="4" key="1">
    <citation type="submission" date="2013-12" db="EMBL/GenBank/DDBJ databases">
        <authorList>
            <person name="Aslett M."/>
        </authorList>
    </citation>
    <scope>NUCLEOTIDE SEQUENCE [LARGE SCALE GENOMIC DNA]</scope>
    <source>
        <strain evidence="4">Lindley</strain>
    </source>
</reference>
<reference evidence="5" key="3">
    <citation type="submission" date="2016-06" db="UniProtKB">
        <authorList>
            <consortium name="WormBaseParasite"/>
        </authorList>
    </citation>
    <scope>IDENTIFICATION</scope>
</reference>
<dbReference type="Pfam" id="PF03171">
    <property type="entry name" value="2OG-FeII_Oxy"/>
    <property type="match status" value="1"/>
</dbReference>
<protein>
    <submittedName>
        <fullName evidence="5">Fe2OG dioxygenase domain-containing protein</fullName>
    </submittedName>
</protein>
<dbReference type="Pfam" id="PF14226">
    <property type="entry name" value="DIOX_N"/>
    <property type="match status" value="1"/>
</dbReference>
<dbReference type="AlphaFoldDB" id="A0A183BKV2"/>
<dbReference type="PROSITE" id="PS51471">
    <property type="entry name" value="FE2OG_OXY"/>
    <property type="match status" value="1"/>
</dbReference>
<keyword evidence="1" id="KW-0175">Coiled coil</keyword>
<dbReference type="Proteomes" id="UP000050741">
    <property type="component" value="Unassembled WGS sequence"/>
</dbReference>
<dbReference type="Gene3D" id="2.60.120.330">
    <property type="entry name" value="B-lactam Antibiotic, Isopenicillin N Synthase, Chain"/>
    <property type="match status" value="1"/>
</dbReference>
<feature type="coiled-coil region" evidence="1">
    <location>
        <begin position="138"/>
        <end position="165"/>
    </location>
</feature>
<dbReference type="InterPro" id="IPR044861">
    <property type="entry name" value="IPNS-like_FE2OG_OXY"/>
</dbReference>
<dbReference type="PANTHER" id="PTHR47990">
    <property type="entry name" value="2-OXOGLUTARATE (2OG) AND FE(II)-DEPENDENT OXYGENASE SUPERFAMILY PROTEIN-RELATED"/>
    <property type="match status" value="1"/>
</dbReference>
<evidence type="ECO:0000259" key="3">
    <source>
        <dbReference type="PROSITE" id="PS51471"/>
    </source>
</evidence>
<evidence type="ECO:0000256" key="1">
    <source>
        <dbReference type="SAM" id="Coils"/>
    </source>
</evidence>
<feature type="region of interest" description="Disordered" evidence="2">
    <location>
        <begin position="74"/>
        <end position="93"/>
    </location>
</feature>
<organism evidence="4 5">
    <name type="scientific">Globodera pallida</name>
    <name type="common">Potato cyst nematode worm</name>
    <name type="synonym">Heterodera pallida</name>
    <dbReference type="NCBI Taxonomy" id="36090"/>
    <lineage>
        <taxon>Eukaryota</taxon>
        <taxon>Metazoa</taxon>
        <taxon>Ecdysozoa</taxon>
        <taxon>Nematoda</taxon>
        <taxon>Chromadorea</taxon>
        <taxon>Rhabditida</taxon>
        <taxon>Tylenchina</taxon>
        <taxon>Tylenchomorpha</taxon>
        <taxon>Tylenchoidea</taxon>
        <taxon>Heteroderidae</taxon>
        <taxon>Heteroderinae</taxon>
        <taxon>Globodera</taxon>
    </lineage>
</organism>
<reference evidence="4" key="2">
    <citation type="submission" date="2014-05" db="EMBL/GenBank/DDBJ databases">
        <title>The genome and life-stage specific transcriptomes of Globodera pallida elucidate key aspects of plant parasitism by a cyst nematode.</title>
        <authorList>
            <person name="Cotton J.A."/>
            <person name="Lilley C.J."/>
            <person name="Jones L.M."/>
            <person name="Kikuchi T."/>
            <person name="Reid A.J."/>
            <person name="Thorpe P."/>
            <person name="Tsai I.J."/>
            <person name="Beasley H."/>
            <person name="Blok V."/>
            <person name="Cock P.J.A."/>
            <person name="Van den Akker S.E."/>
            <person name="Holroyd N."/>
            <person name="Hunt M."/>
            <person name="Mantelin S."/>
            <person name="Naghra H."/>
            <person name="Pain A."/>
            <person name="Palomares-Rius J.E."/>
            <person name="Zarowiecki M."/>
            <person name="Berriman M."/>
            <person name="Jones J.T."/>
            <person name="Urwin P.E."/>
        </authorList>
    </citation>
    <scope>NUCLEOTIDE SEQUENCE [LARGE SCALE GENOMIC DNA]</scope>
    <source>
        <strain evidence="4">Lindley</strain>
    </source>
</reference>
<accession>A0A183BKV2</accession>
<dbReference type="InterPro" id="IPR050231">
    <property type="entry name" value="Iron_ascorbate_oxido_reductase"/>
</dbReference>
<dbReference type="InterPro" id="IPR005123">
    <property type="entry name" value="Oxoglu/Fe-dep_dioxygenase_dom"/>
</dbReference>
<feature type="coiled-coil region" evidence="1">
    <location>
        <begin position="215"/>
        <end position="242"/>
    </location>
</feature>
<sequence length="770" mass="87538">MVVNFMSRVLLHRHWIINICINCHHQYLARPRRAPSVVPLATSCSISVDQLCRLRTPQRQMQRNALRRFNCRQPLLMLPPPPPPAGSTSPQQQQVSDLMCTLVQQLSTKDAEIGRLKTALRRSREVTERERERHGDVQGAAREQISRMRRRLRTYETELEIAQRVHRQATIPTSSEANVEAKFEKLMVDHVQLQSQLAHEKRAVAEREAAWDRERSELNQTVQSLNSTLEELELELRQREVHGREMQLQLERAVVEREMACMELAKDQQQKKQSTSMVQMLNLHSPKAESATDECCTAGGGGPSLSSSSGIDSSLADAKEFDLKSMRLARRQLIECRRKVARLVKSAEKTQRGERLGRDDLFGSSVQEDSTLCCSVGVHSSTQAQLDEHVAQIGALRKEMEQVGVEDKSLGAEMVKAWRKDGFFYINIDTEQDKLLTRAFGASRSFMKKPVEYKRLCINDLSFSGYYVGNEYTIDAENNGRHIEAWETYNICKDLPMDDRRVIDKWPCHGPVPWPSAVSGYRNTMQSWLNELGQIGTSVVELIALALGLNRTTISALCVDGWHRLQTLHYPARDPVNIGKGLSSHTDNGMLVLLAQDPVGGLHVRPPIEGELRLRNWLDTESTAGMYEDVEPWHFVVPRNCTLVCFPGDTFQLLTDSFILATPHKVSLNSQERFSFAYFHEPNFNAVVRSLVLKDGSPSEVCLPDSQQEAESEQCIYYGRFFTSLWTRSYPLRPATRRILHDDPKCRERLAFLQKSAFAVKQNGNESLAI</sequence>
<name>A0A183BKV2_GLOPA</name>